<accession>A0A6L9SDV6</accession>
<feature type="transmembrane region" description="Helical" evidence="2">
    <location>
        <begin position="42"/>
        <end position="62"/>
    </location>
</feature>
<keyword evidence="2" id="KW-0472">Membrane</keyword>
<proteinExistence type="predicted"/>
<evidence type="ECO:0000256" key="2">
    <source>
        <dbReference type="SAM" id="Phobius"/>
    </source>
</evidence>
<keyword evidence="2" id="KW-0812">Transmembrane</keyword>
<comment type="caution">
    <text evidence="3">The sequence shown here is derived from an EMBL/GenBank/DDBJ whole genome shotgun (WGS) entry which is preliminary data.</text>
</comment>
<evidence type="ECO:0008006" key="5">
    <source>
        <dbReference type="Google" id="ProtNLM"/>
    </source>
</evidence>
<evidence type="ECO:0000313" key="3">
    <source>
        <dbReference type="EMBL" id="NEE03323.1"/>
    </source>
</evidence>
<feature type="region of interest" description="Disordered" evidence="1">
    <location>
        <begin position="62"/>
        <end position="93"/>
    </location>
</feature>
<dbReference type="EMBL" id="JAAGOA010000021">
    <property type="protein sequence ID" value="NEE03323.1"/>
    <property type="molecule type" value="Genomic_DNA"/>
</dbReference>
<evidence type="ECO:0000313" key="4">
    <source>
        <dbReference type="Proteomes" id="UP000475214"/>
    </source>
</evidence>
<organism evidence="3 4">
    <name type="scientific">Phytoactinopolyspora halotolerans</name>
    <dbReference type="NCBI Taxonomy" id="1981512"/>
    <lineage>
        <taxon>Bacteria</taxon>
        <taxon>Bacillati</taxon>
        <taxon>Actinomycetota</taxon>
        <taxon>Actinomycetes</taxon>
        <taxon>Jiangellales</taxon>
        <taxon>Jiangellaceae</taxon>
        <taxon>Phytoactinopolyspora</taxon>
    </lineage>
</organism>
<name>A0A6L9SDV6_9ACTN</name>
<keyword evidence="2" id="KW-1133">Transmembrane helix</keyword>
<protein>
    <recommendedName>
        <fullName evidence="5">WD40 repeat domain-containing protein</fullName>
    </recommendedName>
</protein>
<keyword evidence="4" id="KW-1185">Reference proteome</keyword>
<evidence type="ECO:0000256" key="1">
    <source>
        <dbReference type="SAM" id="MobiDB-lite"/>
    </source>
</evidence>
<gene>
    <name evidence="3" type="ORF">G1H10_24450</name>
</gene>
<dbReference type="Proteomes" id="UP000475214">
    <property type="component" value="Unassembled WGS sequence"/>
</dbReference>
<dbReference type="RefSeq" id="WP_163742899.1">
    <property type="nucleotide sequence ID" value="NZ_JAAGOA010000021.1"/>
</dbReference>
<dbReference type="AlphaFoldDB" id="A0A6L9SDV6"/>
<sequence>MNGDVEEILTRELRDVASGLEVPVRPLMPQDGRQIQRPWRPLLVAAAMILIVAGAVAAVSSYRGDGVPQPATSPPIETPDEEPEEPPARPLTADVPTVPFLFDGRSHVDGEQLPGSWGVVNTAGGTWTAQRADGSWWWGVDTEQNAIAGTAILQPRLSPDGALLAVGTVTQEGGQALLIDTRSGETVNTLQSDVTGPGDPDALGVVAVTNDAKVFLESNNRRLMWLAAEGDETVGFDETAPDQWVQGSSPAGLIVFDGARDGERDATYLAEVSESGTLNRLRTLPGEGVVVNPSGTWLGYGGVWGGQSRTIPEITAQRVDGSRELTLRPPDDRELLAVTWEDDDLLLAELYTDGNPTGLARCSVREESCLVIDVP</sequence>
<reference evidence="3 4" key="1">
    <citation type="submission" date="2020-02" db="EMBL/GenBank/DDBJ databases">
        <authorList>
            <person name="Li X.-J."/>
            <person name="Han X.-M."/>
        </authorList>
    </citation>
    <scope>NUCLEOTIDE SEQUENCE [LARGE SCALE GENOMIC DNA]</scope>
    <source>
        <strain evidence="3 4">CCTCC AB 2017055</strain>
    </source>
</reference>
<dbReference type="SUPFAM" id="SSF50993">
    <property type="entry name" value="Peptidase/esterase 'gauge' domain"/>
    <property type="match status" value="1"/>
</dbReference>